<dbReference type="Proteomes" id="UP001500707">
    <property type="component" value="Unassembled WGS sequence"/>
</dbReference>
<dbReference type="EMBL" id="BAABCE010000012">
    <property type="protein sequence ID" value="GAA3571338.1"/>
    <property type="molecule type" value="Genomic_DNA"/>
</dbReference>
<protein>
    <recommendedName>
        <fullName evidence="3">Transposase</fullName>
    </recommendedName>
</protein>
<name>A0ABP6XRB1_9ACTN</name>
<sequence>MLAGLWERSEIPERRTILSAAVERIWVTRAPGRGHRFDPEKRIRIVWAGDGQHME</sequence>
<evidence type="ECO:0008006" key="3">
    <source>
        <dbReference type="Google" id="ProtNLM"/>
    </source>
</evidence>
<evidence type="ECO:0000313" key="1">
    <source>
        <dbReference type="EMBL" id="GAA3571338.1"/>
    </source>
</evidence>
<organism evidence="1 2">
    <name type="scientific">Streptomyces osmaniensis</name>
    <dbReference type="NCBI Taxonomy" id="593134"/>
    <lineage>
        <taxon>Bacteria</taxon>
        <taxon>Bacillati</taxon>
        <taxon>Actinomycetota</taxon>
        <taxon>Actinomycetes</taxon>
        <taxon>Kitasatosporales</taxon>
        <taxon>Streptomycetaceae</taxon>
        <taxon>Streptomyces</taxon>
    </lineage>
</organism>
<evidence type="ECO:0000313" key="2">
    <source>
        <dbReference type="Proteomes" id="UP001500707"/>
    </source>
</evidence>
<gene>
    <name evidence="1" type="ORF">GCM10022295_61600</name>
</gene>
<accession>A0ABP6XRB1</accession>
<proteinExistence type="predicted"/>
<comment type="caution">
    <text evidence="1">The sequence shown here is derived from an EMBL/GenBank/DDBJ whole genome shotgun (WGS) entry which is preliminary data.</text>
</comment>
<keyword evidence="2" id="KW-1185">Reference proteome</keyword>
<reference evidence="2" key="1">
    <citation type="journal article" date="2019" name="Int. J. Syst. Evol. Microbiol.">
        <title>The Global Catalogue of Microorganisms (GCM) 10K type strain sequencing project: providing services to taxonomists for standard genome sequencing and annotation.</title>
        <authorList>
            <consortium name="The Broad Institute Genomics Platform"/>
            <consortium name="The Broad Institute Genome Sequencing Center for Infectious Disease"/>
            <person name="Wu L."/>
            <person name="Ma J."/>
        </authorList>
    </citation>
    <scope>NUCLEOTIDE SEQUENCE [LARGE SCALE GENOMIC DNA]</scope>
    <source>
        <strain evidence="2">JCM 17656</strain>
    </source>
</reference>